<organism evidence="2">
    <name type="scientific">freshwater metagenome</name>
    <dbReference type="NCBI Taxonomy" id="449393"/>
    <lineage>
        <taxon>unclassified sequences</taxon>
        <taxon>metagenomes</taxon>
        <taxon>ecological metagenomes</taxon>
    </lineage>
</organism>
<accession>A0A6J7HLD7</accession>
<protein>
    <submittedName>
        <fullName evidence="2">Unannotated protein</fullName>
    </submittedName>
</protein>
<proteinExistence type="predicted"/>
<evidence type="ECO:0000313" key="2">
    <source>
        <dbReference type="EMBL" id="CAB4920158.1"/>
    </source>
</evidence>
<feature type="region of interest" description="Disordered" evidence="1">
    <location>
        <begin position="23"/>
        <end position="45"/>
    </location>
</feature>
<evidence type="ECO:0000256" key="1">
    <source>
        <dbReference type="SAM" id="MobiDB-lite"/>
    </source>
</evidence>
<gene>
    <name evidence="2" type="ORF">UFOPK3564_01787</name>
</gene>
<name>A0A6J7HLD7_9ZZZZ</name>
<dbReference type="EMBL" id="CAFBMK010000102">
    <property type="protein sequence ID" value="CAB4920158.1"/>
    <property type="molecule type" value="Genomic_DNA"/>
</dbReference>
<sequence length="179" mass="18758">MTGEEFSISPGAPSDDEIRAELKEMKEVQREASQDPTGTGPSGAVTLTAKGNARIPADAPKKVAQIIGSANAIARFPYVYGGGHGADFIDTAYDCSGSVSYALAGAGLMDAPLASGGFERWGEPGPGRWVTIYTSPGHMFMTVGGVRYDTSGRSGVYGSRWNAEPRPLSGYTVRHPKGL</sequence>
<reference evidence="2" key="1">
    <citation type="submission" date="2020-05" db="EMBL/GenBank/DDBJ databases">
        <authorList>
            <person name="Chiriac C."/>
            <person name="Salcher M."/>
            <person name="Ghai R."/>
            <person name="Kavagutti S V."/>
        </authorList>
    </citation>
    <scope>NUCLEOTIDE SEQUENCE</scope>
</reference>
<dbReference type="Gene3D" id="3.90.1720.10">
    <property type="entry name" value="endopeptidase domain like (from Nostoc punctiforme)"/>
    <property type="match status" value="1"/>
</dbReference>
<dbReference type="AlphaFoldDB" id="A0A6J7HLD7"/>
<feature type="compositionally biased region" description="Basic and acidic residues" evidence="1">
    <location>
        <begin position="23"/>
        <end position="33"/>
    </location>
</feature>